<name>A0A836HYZ2_9TRYP</name>
<evidence type="ECO:0000256" key="2">
    <source>
        <dbReference type="ARBA" id="ARBA00022801"/>
    </source>
</evidence>
<keyword evidence="2" id="KW-0378">Hydrolase</keyword>
<dbReference type="Pfam" id="PF01156">
    <property type="entry name" value="IU_nuc_hydro"/>
    <property type="match status" value="1"/>
</dbReference>
<dbReference type="AlphaFoldDB" id="A0A836HYZ2"/>
<keyword evidence="4" id="KW-0812">Transmembrane</keyword>
<dbReference type="GO" id="GO:0005829">
    <property type="term" value="C:cytosol"/>
    <property type="evidence" value="ECO:0007669"/>
    <property type="project" value="TreeGrafter"/>
</dbReference>
<protein>
    <recommendedName>
        <fullName evidence="5">Inosine/uridine-preferring nucleoside hydrolase domain-containing protein</fullName>
    </recommendedName>
</protein>
<feature type="transmembrane region" description="Helical" evidence="4">
    <location>
        <begin position="20"/>
        <end position="43"/>
    </location>
</feature>
<keyword evidence="7" id="KW-1185">Reference proteome</keyword>
<reference evidence="6 7" key="1">
    <citation type="submission" date="2021-02" db="EMBL/GenBank/DDBJ databases">
        <title>Porcisia hertigi Genome sequencing and assembly.</title>
        <authorList>
            <person name="Almutairi H."/>
            <person name="Gatherer D."/>
        </authorList>
    </citation>
    <scope>NUCLEOTIDE SEQUENCE [LARGE SCALE GENOMIC DNA]</scope>
    <source>
        <strain evidence="6 7">C119</strain>
    </source>
</reference>
<dbReference type="SUPFAM" id="SSF53590">
    <property type="entry name" value="Nucleoside hydrolase"/>
    <property type="match status" value="1"/>
</dbReference>
<organism evidence="6 7">
    <name type="scientific">Porcisia hertigi</name>
    <dbReference type="NCBI Taxonomy" id="2761500"/>
    <lineage>
        <taxon>Eukaryota</taxon>
        <taxon>Discoba</taxon>
        <taxon>Euglenozoa</taxon>
        <taxon>Kinetoplastea</taxon>
        <taxon>Metakinetoplastina</taxon>
        <taxon>Trypanosomatida</taxon>
        <taxon>Trypanosomatidae</taxon>
        <taxon>Leishmaniinae</taxon>
        <taxon>Porcisia</taxon>
    </lineage>
</organism>
<dbReference type="GO" id="GO:0006152">
    <property type="term" value="P:purine nucleoside catabolic process"/>
    <property type="evidence" value="ECO:0007669"/>
    <property type="project" value="TreeGrafter"/>
</dbReference>
<gene>
    <name evidence="6" type="ORF">JKF63_04063</name>
</gene>
<keyword evidence="4" id="KW-0472">Membrane</keyword>
<keyword evidence="3" id="KW-0326">Glycosidase</keyword>
<dbReference type="InterPro" id="IPR023186">
    <property type="entry name" value="IUNH"/>
</dbReference>
<dbReference type="GO" id="GO:0008477">
    <property type="term" value="F:purine nucleosidase activity"/>
    <property type="evidence" value="ECO:0007669"/>
    <property type="project" value="TreeGrafter"/>
</dbReference>
<dbReference type="Proteomes" id="UP000674318">
    <property type="component" value="Unassembled WGS sequence"/>
</dbReference>
<keyword evidence="4" id="KW-1133">Transmembrane helix</keyword>
<dbReference type="RefSeq" id="XP_067756241.1">
    <property type="nucleotide sequence ID" value="XM_067900057.1"/>
</dbReference>
<sequence>MDQIKAYYKIWRELPQPRKIKFIMLMAFACYSFSLFLLVIYAFGRTGKRTSTIVPTVLFTDGAPYNLEVIRYLAQRRDVIISMVVLNNNSLSVERLRSNVENVKTMLTALNAEGYAKTVPVYLPQTSSSANFAPALDQMVSKQSMKFVVVGPCTEAAYFLREYPARRSNVANIFVAGGAFNSAGNANYLLATNTRAERNFFLDPSAADYVVTASHGRPVTLFPIDATFPWTEEAYTSIVSKPSSPSTSAGAVATGLQWYYRDVDGTRSTTVGLMAVAYASDAQVQQTAVYTSIPVRVKKDQTDAVNGESYRPSSGNSVRVILRVAADTFFSHLLRVNELALV</sequence>
<proteinExistence type="inferred from homology"/>
<dbReference type="EMBL" id="JAFJZO010000026">
    <property type="protein sequence ID" value="KAG5501794.1"/>
    <property type="molecule type" value="Genomic_DNA"/>
</dbReference>
<evidence type="ECO:0000256" key="4">
    <source>
        <dbReference type="SAM" id="Phobius"/>
    </source>
</evidence>
<dbReference type="OrthoDB" id="5783963at2759"/>
<comment type="caution">
    <text evidence="6">The sequence shown here is derived from an EMBL/GenBank/DDBJ whole genome shotgun (WGS) entry which is preliminary data.</text>
</comment>
<comment type="similarity">
    <text evidence="1">Belongs to the IUNH family.</text>
</comment>
<evidence type="ECO:0000313" key="6">
    <source>
        <dbReference type="EMBL" id="KAG5501794.1"/>
    </source>
</evidence>
<evidence type="ECO:0000259" key="5">
    <source>
        <dbReference type="Pfam" id="PF01156"/>
    </source>
</evidence>
<dbReference type="PANTHER" id="PTHR12304">
    <property type="entry name" value="INOSINE-URIDINE PREFERRING NUCLEOSIDE HYDROLASE"/>
    <property type="match status" value="1"/>
</dbReference>
<dbReference type="PANTHER" id="PTHR12304:SF4">
    <property type="entry name" value="URIDINE NUCLEOSIDASE"/>
    <property type="match status" value="1"/>
</dbReference>
<dbReference type="GeneID" id="94290134"/>
<accession>A0A836HYZ2</accession>
<evidence type="ECO:0000256" key="1">
    <source>
        <dbReference type="ARBA" id="ARBA00009176"/>
    </source>
</evidence>
<dbReference type="InterPro" id="IPR036452">
    <property type="entry name" value="Ribo_hydro-like"/>
</dbReference>
<dbReference type="KEGG" id="phet:94290134"/>
<evidence type="ECO:0000313" key="7">
    <source>
        <dbReference type="Proteomes" id="UP000674318"/>
    </source>
</evidence>
<dbReference type="InterPro" id="IPR001910">
    <property type="entry name" value="Inosine/uridine_hydrolase_dom"/>
</dbReference>
<dbReference type="Gene3D" id="3.90.245.10">
    <property type="entry name" value="Ribonucleoside hydrolase-like"/>
    <property type="match status" value="1"/>
</dbReference>
<evidence type="ECO:0000256" key="3">
    <source>
        <dbReference type="ARBA" id="ARBA00023295"/>
    </source>
</evidence>
<feature type="domain" description="Inosine/uridine-preferring nucleoside hydrolase" evidence="5">
    <location>
        <begin position="130"/>
        <end position="330"/>
    </location>
</feature>